<reference evidence="2 3" key="1">
    <citation type="submission" date="2024-06" db="EMBL/GenBank/DDBJ databases">
        <title>Sorghum-associated microbial communities from plants grown in Nebraska, USA.</title>
        <authorList>
            <person name="Schachtman D."/>
        </authorList>
    </citation>
    <scope>NUCLEOTIDE SEQUENCE [LARGE SCALE GENOMIC DNA]</scope>
    <source>
        <strain evidence="2 3">2857</strain>
    </source>
</reference>
<dbReference type="EMBL" id="JBEPSJ010000002">
    <property type="protein sequence ID" value="MET4582927.1"/>
    <property type="molecule type" value="Genomic_DNA"/>
</dbReference>
<protein>
    <submittedName>
        <fullName evidence="2">Uncharacterized protein</fullName>
    </submittedName>
</protein>
<feature type="compositionally biased region" description="Acidic residues" evidence="1">
    <location>
        <begin position="103"/>
        <end position="112"/>
    </location>
</feature>
<dbReference type="Proteomes" id="UP001549257">
    <property type="component" value="Unassembled WGS sequence"/>
</dbReference>
<accession>A0ABV2QR12</accession>
<gene>
    <name evidence="2" type="ORF">ABIE21_002437</name>
</gene>
<name>A0ABV2QR12_9MICO</name>
<comment type="caution">
    <text evidence="2">The sequence shown here is derived from an EMBL/GenBank/DDBJ whole genome shotgun (WGS) entry which is preliminary data.</text>
</comment>
<organism evidence="2 3">
    <name type="scientific">Conyzicola nivalis</name>
    <dbReference type="NCBI Taxonomy" id="1477021"/>
    <lineage>
        <taxon>Bacteria</taxon>
        <taxon>Bacillati</taxon>
        <taxon>Actinomycetota</taxon>
        <taxon>Actinomycetes</taxon>
        <taxon>Micrococcales</taxon>
        <taxon>Microbacteriaceae</taxon>
        <taxon>Conyzicola</taxon>
    </lineage>
</organism>
<evidence type="ECO:0000313" key="2">
    <source>
        <dbReference type="EMBL" id="MET4582927.1"/>
    </source>
</evidence>
<proteinExistence type="predicted"/>
<keyword evidence="3" id="KW-1185">Reference proteome</keyword>
<feature type="region of interest" description="Disordered" evidence="1">
    <location>
        <begin position="91"/>
        <end position="112"/>
    </location>
</feature>
<dbReference type="RefSeq" id="WP_354025080.1">
    <property type="nucleotide sequence ID" value="NZ_JBEPSJ010000002.1"/>
</dbReference>
<sequence>MKHLTYADQSVLIGDEAADVLIRFSALLAEKGHADAVSLNAIGNEGDAIVASFVLGSGTNLMSATTNSTIPEPDNSEGIEFMTRKIELLISPPTASPNSDDWPAAEEFDTHL</sequence>
<evidence type="ECO:0000256" key="1">
    <source>
        <dbReference type="SAM" id="MobiDB-lite"/>
    </source>
</evidence>
<evidence type="ECO:0000313" key="3">
    <source>
        <dbReference type="Proteomes" id="UP001549257"/>
    </source>
</evidence>